<organism evidence="1 2">
    <name type="scientific">Ruegeria denitrificans</name>
    <dbReference type="NCBI Taxonomy" id="1715692"/>
    <lineage>
        <taxon>Bacteria</taxon>
        <taxon>Pseudomonadati</taxon>
        <taxon>Pseudomonadota</taxon>
        <taxon>Alphaproteobacteria</taxon>
        <taxon>Rhodobacterales</taxon>
        <taxon>Roseobacteraceae</taxon>
        <taxon>Ruegeria</taxon>
    </lineage>
</organism>
<evidence type="ECO:0000313" key="1">
    <source>
        <dbReference type="EMBL" id="CUK07480.1"/>
    </source>
</evidence>
<evidence type="ECO:0000313" key="2">
    <source>
        <dbReference type="Proteomes" id="UP000051260"/>
    </source>
</evidence>
<dbReference type="PRINTS" id="PR00081">
    <property type="entry name" value="GDHRDH"/>
</dbReference>
<dbReference type="PANTHER" id="PTHR43431:SF7">
    <property type="entry name" value="OXIDOREDUCTASE, SHORT CHAIN DEHYDROGENASE_REDUCTASE FAMILY (AFU_ORTHOLOGUE AFUA_5G14000)"/>
    <property type="match status" value="1"/>
</dbReference>
<dbReference type="PANTHER" id="PTHR43431">
    <property type="entry name" value="OXIDOREDUCTASE, SHORT CHAIN DEHYDROGENASE/REDUCTASE FAMILY (AFU_ORTHOLOGUE AFUA_5G14000)"/>
    <property type="match status" value="1"/>
</dbReference>
<dbReference type="Proteomes" id="UP000051260">
    <property type="component" value="Unassembled WGS sequence"/>
</dbReference>
<gene>
    <name evidence="1" type="primary">budC</name>
    <name evidence="1" type="ORF">RUE5091_02951</name>
</gene>
<dbReference type="RefSeq" id="WP_058282797.1">
    <property type="nucleotide sequence ID" value="NZ_CYUD01000009.1"/>
</dbReference>
<dbReference type="STRING" id="1715692.RUE5091_02951"/>
<dbReference type="AlphaFoldDB" id="A0A0P1IDS3"/>
<sequence length="239" mass="25830">MADQTQKPQALIIGAGAGLSASFARALAQDGYALHLTARNIAKLEPLAVETGAVLHQVDGTDAKGVAELVADLPGELRVACYNPSARQRGPIIELDAEIVRKAVEVTAHGAFLLGQAAARRMLDQPMRDNRRGTILFTGASAGVKGFPLSAPFAMGKFAQRGLAQSMARELHPKGIHVAWVNIDGGIRNASRPERVEADDNPDSMLDPDAIAREYMHLVHQDRSAWSNELTLRPWVERF</sequence>
<dbReference type="OrthoDB" id="5513072at2"/>
<dbReference type="GO" id="GO:0052588">
    <property type="term" value="F:diacetyl reductase ((S)-acetoin forming) (NAD+) activity"/>
    <property type="evidence" value="ECO:0007669"/>
    <property type="project" value="UniProtKB-EC"/>
</dbReference>
<dbReference type="SUPFAM" id="SSF51735">
    <property type="entry name" value="NAD(P)-binding Rossmann-fold domains"/>
    <property type="match status" value="1"/>
</dbReference>
<keyword evidence="2" id="KW-1185">Reference proteome</keyword>
<dbReference type="InterPro" id="IPR002347">
    <property type="entry name" value="SDR_fam"/>
</dbReference>
<name>A0A0P1IDS3_9RHOB</name>
<dbReference type="Gene3D" id="3.40.50.720">
    <property type="entry name" value="NAD(P)-binding Rossmann-like Domain"/>
    <property type="match status" value="1"/>
</dbReference>
<dbReference type="Pfam" id="PF00106">
    <property type="entry name" value="adh_short"/>
    <property type="match status" value="1"/>
</dbReference>
<dbReference type="EMBL" id="CYUD01000009">
    <property type="protein sequence ID" value="CUK07480.1"/>
    <property type="molecule type" value="Genomic_DNA"/>
</dbReference>
<dbReference type="InterPro" id="IPR036291">
    <property type="entry name" value="NAD(P)-bd_dom_sf"/>
</dbReference>
<accession>A0A0P1IDS3</accession>
<keyword evidence="1" id="KW-0560">Oxidoreductase</keyword>
<dbReference type="EC" id="1.1.1.304" evidence="1"/>
<protein>
    <submittedName>
        <fullName evidence="1">Diacetyl reductase [(S)-acetoin forming]</fullName>
        <ecNumber evidence="1">1.1.1.304</ecNumber>
    </submittedName>
</protein>
<proteinExistence type="predicted"/>
<reference evidence="2" key="1">
    <citation type="submission" date="2015-09" db="EMBL/GenBank/DDBJ databases">
        <authorList>
            <person name="Rodrigo-Torres L."/>
            <person name="Arahal D.R."/>
        </authorList>
    </citation>
    <scope>NUCLEOTIDE SEQUENCE [LARGE SCALE GENOMIC DNA]</scope>
    <source>
        <strain evidence="2">CECT 5091</strain>
    </source>
</reference>